<evidence type="ECO:0000313" key="2">
    <source>
        <dbReference type="EMBL" id="MFC0384699.1"/>
    </source>
</evidence>
<organism evidence="2 3">
    <name type="scientific">Muricoccus vinaceus</name>
    <dbReference type="NCBI Taxonomy" id="424704"/>
    <lineage>
        <taxon>Bacteria</taxon>
        <taxon>Pseudomonadati</taxon>
        <taxon>Pseudomonadota</taxon>
        <taxon>Alphaproteobacteria</taxon>
        <taxon>Acetobacterales</taxon>
        <taxon>Roseomonadaceae</taxon>
        <taxon>Muricoccus</taxon>
    </lineage>
</organism>
<dbReference type="EMBL" id="JBHLVZ010000002">
    <property type="protein sequence ID" value="MFC0384699.1"/>
    <property type="molecule type" value="Genomic_DNA"/>
</dbReference>
<accession>A0ABV6IM64</accession>
<gene>
    <name evidence="2" type="ORF">ACFFIC_03930</name>
</gene>
<protein>
    <submittedName>
        <fullName evidence="2">Uncharacterized protein</fullName>
    </submittedName>
</protein>
<reference evidence="2 3" key="1">
    <citation type="submission" date="2024-09" db="EMBL/GenBank/DDBJ databases">
        <authorList>
            <person name="Sun Q."/>
            <person name="Mori K."/>
        </authorList>
    </citation>
    <scope>NUCLEOTIDE SEQUENCE [LARGE SCALE GENOMIC DNA]</scope>
    <source>
        <strain evidence="2 3">CCM 7468</strain>
    </source>
</reference>
<dbReference type="RefSeq" id="WP_377048771.1">
    <property type="nucleotide sequence ID" value="NZ_JBHLVZ010000002.1"/>
</dbReference>
<feature type="region of interest" description="Disordered" evidence="1">
    <location>
        <begin position="56"/>
        <end position="80"/>
    </location>
</feature>
<name>A0ABV6IM64_9PROT</name>
<proteinExistence type="predicted"/>
<evidence type="ECO:0000313" key="3">
    <source>
        <dbReference type="Proteomes" id="UP001589789"/>
    </source>
</evidence>
<sequence length="101" mass="10993">MADTAAAERRILTEPEYAVVAETHHPALGTRSREELRALAEQLSAMDAKVREITRQRAREKRGKAVAPAGGPAPEEAGAARRKQVIAAAIKRLNRQIARMG</sequence>
<evidence type="ECO:0000256" key="1">
    <source>
        <dbReference type="SAM" id="MobiDB-lite"/>
    </source>
</evidence>
<comment type="caution">
    <text evidence="2">The sequence shown here is derived from an EMBL/GenBank/DDBJ whole genome shotgun (WGS) entry which is preliminary data.</text>
</comment>
<dbReference type="Proteomes" id="UP001589789">
    <property type="component" value="Unassembled WGS sequence"/>
</dbReference>
<feature type="compositionally biased region" description="Low complexity" evidence="1">
    <location>
        <begin position="65"/>
        <end position="77"/>
    </location>
</feature>
<keyword evidence="3" id="KW-1185">Reference proteome</keyword>